<keyword evidence="2" id="KW-1185">Reference proteome</keyword>
<reference evidence="1 2" key="1">
    <citation type="journal article" date="2018" name="Nat. Ecol. Evol.">
        <title>Pezizomycetes genomes reveal the molecular basis of ectomycorrhizal truffle lifestyle.</title>
        <authorList>
            <person name="Murat C."/>
            <person name="Payen T."/>
            <person name="Noel B."/>
            <person name="Kuo A."/>
            <person name="Morin E."/>
            <person name="Chen J."/>
            <person name="Kohler A."/>
            <person name="Krizsan K."/>
            <person name="Balestrini R."/>
            <person name="Da Silva C."/>
            <person name="Montanini B."/>
            <person name="Hainaut M."/>
            <person name="Levati E."/>
            <person name="Barry K.W."/>
            <person name="Belfiori B."/>
            <person name="Cichocki N."/>
            <person name="Clum A."/>
            <person name="Dockter R.B."/>
            <person name="Fauchery L."/>
            <person name="Guy J."/>
            <person name="Iotti M."/>
            <person name="Le Tacon F."/>
            <person name="Lindquist E.A."/>
            <person name="Lipzen A."/>
            <person name="Malagnac F."/>
            <person name="Mello A."/>
            <person name="Molinier V."/>
            <person name="Miyauchi S."/>
            <person name="Poulain J."/>
            <person name="Riccioni C."/>
            <person name="Rubini A."/>
            <person name="Sitrit Y."/>
            <person name="Splivallo R."/>
            <person name="Traeger S."/>
            <person name="Wang M."/>
            <person name="Zifcakova L."/>
            <person name="Wipf D."/>
            <person name="Zambonelli A."/>
            <person name="Paolocci F."/>
            <person name="Nowrousian M."/>
            <person name="Ottonello S."/>
            <person name="Baldrian P."/>
            <person name="Spatafora J.W."/>
            <person name="Henrissat B."/>
            <person name="Nagy L.G."/>
            <person name="Aury J.M."/>
            <person name="Wincker P."/>
            <person name="Grigoriev I.V."/>
            <person name="Bonfante P."/>
            <person name="Martin F.M."/>
        </authorList>
    </citation>
    <scope>NUCLEOTIDE SEQUENCE [LARGE SCALE GENOMIC DNA]</scope>
    <source>
        <strain evidence="1 2">ATCC MYA-4762</strain>
    </source>
</reference>
<protein>
    <submittedName>
        <fullName evidence="1">Uncharacterized protein</fullName>
    </submittedName>
</protein>
<dbReference type="EMBL" id="ML121527">
    <property type="protein sequence ID" value="RPB29688.1"/>
    <property type="molecule type" value="Genomic_DNA"/>
</dbReference>
<dbReference type="AlphaFoldDB" id="A0A3N4M7K4"/>
<organism evidence="1 2">
    <name type="scientific">Terfezia boudieri ATCC MYA-4762</name>
    <dbReference type="NCBI Taxonomy" id="1051890"/>
    <lineage>
        <taxon>Eukaryota</taxon>
        <taxon>Fungi</taxon>
        <taxon>Dikarya</taxon>
        <taxon>Ascomycota</taxon>
        <taxon>Pezizomycotina</taxon>
        <taxon>Pezizomycetes</taxon>
        <taxon>Pezizales</taxon>
        <taxon>Pezizaceae</taxon>
        <taxon>Terfezia</taxon>
    </lineage>
</organism>
<dbReference type="InParanoid" id="A0A3N4M7K4"/>
<gene>
    <name evidence="1" type="ORF">L211DRAFT_34206</name>
</gene>
<name>A0A3N4M7K4_9PEZI</name>
<proteinExistence type="predicted"/>
<sequence length="88" mass="9761">MCTFRSKKASKLDRLVLSAFFLCAPLQNLIQHSQHNVSLSVDLEIPCHFDLAIKDRISPIAFSFLPVHIFASAAPSRSHISPSRSMPA</sequence>
<evidence type="ECO:0000313" key="2">
    <source>
        <dbReference type="Proteomes" id="UP000267821"/>
    </source>
</evidence>
<evidence type="ECO:0000313" key="1">
    <source>
        <dbReference type="EMBL" id="RPB29688.1"/>
    </source>
</evidence>
<dbReference type="Proteomes" id="UP000267821">
    <property type="component" value="Unassembled WGS sequence"/>
</dbReference>
<accession>A0A3N4M7K4</accession>